<feature type="domain" description="Beta-ketoacyl-[acyl-carrier-protein] synthase III N-terminal" evidence="5">
    <location>
        <begin position="122"/>
        <end position="206"/>
    </location>
</feature>
<evidence type="ECO:0000259" key="5">
    <source>
        <dbReference type="Pfam" id="PF08545"/>
    </source>
</evidence>
<dbReference type="InterPro" id="IPR016039">
    <property type="entry name" value="Thiolase-like"/>
</dbReference>
<accession>A0ABS8BE05</accession>
<evidence type="ECO:0000256" key="1">
    <source>
        <dbReference type="ARBA" id="ARBA00022490"/>
    </source>
</evidence>
<evidence type="ECO:0000256" key="2">
    <source>
        <dbReference type="ARBA" id="ARBA00022679"/>
    </source>
</evidence>
<dbReference type="PANTHER" id="PTHR34069">
    <property type="entry name" value="3-OXOACYL-[ACYL-CARRIER-PROTEIN] SYNTHASE 3"/>
    <property type="match status" value="1"/>
</dbReference>
<evidence type="ECO:0000256" key="3">
    <source>
        <dbReference type="ARBA" id="ARBA00023315"/>
    </source>
</evidence>
<dbReference type="InterPro" id="IPR013751">
    <property type="entry name" value="ACP_syn_III_N"/>
</dbReference>
<feature type="domain" description="Beta-ketoacyl-[acyl-carrier-protein] synthase III C-terminal" evidence="4">
    <location>
        <begin position="261"/>
        <end position="344"/>
    </location>
</feature>
<dbReference type="Proteomes" id="UP001199054">
    <property type="component" value="Unassembled WGS sequence"/>
</dbReference>
<name>A0ABS8BE05_9ACTN</name>
<reference evidence="6 7" key="1">
    <citation type="submission" date="2021-10" db="EMBL/GenBank/DDBJ databases">
        <title>Streptomyces sp. strain SMC 277, a novel streptomycete isolated from soil.</title>
        <authorList>
            <person name="Chanama M."/>
        </authorList>
    </citation>
    <scope>NUCLEOTIDE SEQUENCE [LARGE SCALE GENOMIC DNA]</scope>
    <source>
        <strain evidence="6 7">SMC 277</strain>
    </source>
</reference>
<dbReference type="RefSeq" id="WP_226730010.1">
    <property type="nucleotide sequence ID" value="NZ_JAJAUY010000152.1"/>
</dbReference>
<sequence length="353" mass="37864">MSNTPVTSRIEALGAYLPATRQTTRELSARTPGLGDVDIERITGVAERRVHDPQPGAGEDSFAMALAAARDCLAVSRHEAGDLDVVVSASITRFTDGGRFTFEPSFAGQLARALGARSAIHFDVSNACAGMMTGVHLLDRMIRAGIVRTGMVVSGEQATEVAETAARELTDSYDPQFASLSVGDSAAAVVLDRSTDPADRIHYIELMTCAEYAHLCMGMPSDRSQGIALYTDNKKMHDRERLKLWPRFHGDLLAKNGRDFAAEAFDYVIQHQVGTRFIDYANRTAEAEFGTAMPASLAVVERFGNTATTSHFLTLREHLKAGTARRGAKFLLVPAASGVVTGALSATVTNVGV</sequence>
<organism evidence="6 7">
    <name type="scientific">Streptomyces antimicrobicus</name>
    <dbReference type="NCBI Taxonomy" id="2883108"/>
    <lineage>
        <taxon>Bacteria</taxon>
        <taxon>Bacillati</taxon>
        <taxon>Actinomycetota</taxon>
        <taxon>Actinomycetes</taxon>
        <taxon>Kitasatosporales</taxon>
        <taxon>Streptomycetaceae</taxon>
        <taxon>Streptomyces</taxon>
    </lineage>
</organism>
<evidence type="ECO:0000313" key="6">
    <source>
        <dbReference type="EMBL" id="MCB5182831.1"/>
    </source>
</evidence>
<keyword evidence="1" id="KW-0963">Cytoplasm</keyword>
<dbReference type="EMBL" id="JAJAUY010000152">
    <property type="protein sequence ID" value="MCB5182831.1"/>
    <property type="molecule type" value="Genomic_DNA"/>
</dbReference>
<dbReference type="Pfam" id="PF08541">
    <property type="entry name" value="ACP_syn_III_C"/>
    <property type="match status" value="1"/>
</dbReference>
<keyword evidence="3" id="KW-0012">Acyltransferase</keyword>
<evidence type="ECO:0000313" key="7">
    <source>
        <dbReference type="Proteomes" id="UP001199054"/>
    </source>
</evidence>
<comment type="caution">
    <text evidence="6">The sequence shown here is derived from an EMBL/GenBank/DDBJ whole genome shotgun (WGS) entry which is preliminary data.</text>
</comment>
<dbReference type="Pfam" id="PF08545">
    <property type="entry name" value="ACP_syn_III"/>
    <property type="match status" value="1"/>
</dbReference>
<protein>
    <submittedName>
        <fullName evidence="6">3-oxoacyl-ACP synthase</fullName>
    </submittedName>
</protein>
<dbReference type="InterPro" id="IPR013747">
    <property type="entry name" value="ACP_syn_III_C"/>
</dbReference>
<keyword evidence="7" id="KW-1185">Reference proteome</keyword>
<dbReference type="SUPFAM" id="SSF53901">
    <property type="entry name" value="Thiolase-like"/>
    <property type="match status" value="2"/>
</dbReference>
<keyword evidence="2" id="KW-0808">Transferase</keyword>
<gene>
    <name evidence="6" type="ORF">LG632_26155</name>
</gene>
<proteinExistence type="predicted"/>
<evidence type="ECO:0000259" key="4">
    <source>
        <dbReference type="Pfam" id="PF08541"/>
    </source>
</evidence>
<dbReference type="PANTHER" id="PTHR34069:SF3">
    <property type="entry name" value="ACYL-COA:ACYL-COA ALKYLTRANSFERASE"/>
    <property type="match status" value="1"/>
</dbReference>
<dbReference type="Gene3D" id="3.40.47.10">
    <property type="match status" value="2"/>
</dbReference>